<feature type="compositionally biased region" description="Basic and acidic residues" evidence="1">
    <location>
        <begin position="27"/>
        <end position="65"/>
    </location>
</feature>
<feature type="compositionally biased region" description="Basic residues" evidence="1">
    <location>
        <begin position="1"/>
        <end position="19"/>
    </location>
</feature>
<evidence type="ECO:0000256" key="1">
    <source>
        <dbReference type="SAM" id="MobiDB-lite"/>
    </source>
</evidence>
<proteinExistence type="predicted"/>
<name>A0A1X7SUM9_AMPQE</name>
<feature type="region of interest" description="Disordered" evidence="1">
    <location>
        <begin position="1"/>
        <end position="65"/>
    </location>
</feature>
<dbReference type="AlphaFoldDB" id="A0A1X7SUM9"/>
<accession>A0A1X7SUM9</accession>
<organism evidence="2">
    <name type="scientific">Amphimedon queenslandica</name>
    <name type="common">Sponge</name>
    <dbReference type="NCBI Taxonomy" id="400682"/>
    <lineage>
        <taxon>Eukaryota</taxon>
        <taxon>Metazoa</taxon>
        <taxon>Porifera</taxon>
        <taxon>Demospongiae</taxon>
        <taxon>Heteroscleromorpha</taxon>
        <taxon>Haplosclerida</taxon>
        <taxon>Niphatidae</taxon>
        <taxon>Amphimedon</taxon>
    </lineage>
</organism>
<reference evidence="2" key="1">
    <citation type="submission" date="2017-05" db="UniProtKB">
        <authorList>
            <consortium name="EnsemblMetazoa"/>
        </authorList>
    </citation>
    <scope>IDENTIFICATION</scope>
</reference>
<evidence type="ECO:0000313" key="2">
    <source>
        <dbReference type="EnsemblMetazoa" id="Aqu2.1.05690_001"/>
    </source>
</evidence>
<sequence length="65" mass="7912">MVEKGRRLRQMRPFARMKRSIVNESPSQRESRLNNERLRSKQRCVNESEAQRVARLDDQRQRSQQ</sequence>
<protein>
    <recommendedName>
        <fullName evidence="3">IBB domain-containing protein</fullName>
    </recommendedName>
</protein>
<evidence type="ECO:0008006" key="3">
    <source>
        <dbReference type="Google" id="ProtNLM"/>
    </source>
</evidence>
<dbReference type="InParanoid" id="A0A1X7SUM9"/>
<dbReference type="EnsemblMetazoa" id="Aqu2.1.05690_001">
    <property type="protein sequence ID" value="Aqu2.1.05690_001"/>
    <property type="gene ID" value="Aqu2.1.05690"/>
</dbReference>